<name>A0A382IP53_9ZZZZ</name>
<evidence type="ECO:0000313" key="1">
    <source>
        <dbReference type="EMBL" id="SVC00997.1"/>
    </source>
</evidence>
<organism evidence="1">
    <name type="scientific">marine metagenome</name>
    <dbReference type="NCBI Taxonomy" id="408172"/>
    <lineage>
        <taxon>unclassified sequences</taxon>
        <taxon>metagenomes</taxon>
        <taxon>ecological metagenomes</taxon>
    </lineage>
</organism>
<dbReference type="AlphaFoldDB" id="A0A382IP53"/>
<feature type="non-terminal residue" evidence="1">
    <location>
        <position position="25"/>
    </location>
</feature>
<gene>
    <name evidence="1" type="ORF">METZ01_LOCUS253851</name>
</gene>
<sequence>MACQEWISDPPMTELDRNKLYIIET</sequence>
<dbReference type="EMBL" id="UINC01068397">
    <property type="protein sequence ID" value="SVC00997.1"/>
    <property type="molecule type" value="Genomic_DNA"/>
</dbReference>
<accession>A0A382IP53</accession>
<protein>
    <submittedName>
        <fullName evidence="1">Uncharacterized protein</fullName>
    </submittedName>
</protein>
<reference evidence="1" key="1">
    <citation type="submission" date="2018-05" db="EMBL/GenBank/DDBJ databases">
        <authorList>
            <person name="Lanie J.A."/>
            <person name="Ng W.-L."/>
            <person name="Kazmierczak K.M."/>
            <person name="Andrzejewski T.M."/>
            <person name="Davidsen T.M."/>
            <person name="Wayne K.J."/>
            <person name="Tettelin H."/>
            <person name="Glass J.I."/>
            <person name="Rusch D."/>
            <person name="Podicherti R."/>
            <person name="Tsui H.-C.T."/>
            <person name="Winkler M.E."/>
        </authorList>
    </citation>
    <scope>NUCLEOTIDE SEQUENCE</scope>
</reference>
<proteinExistence type="predicted"/>